<evidence type="ECO:0000256" key="4">
    <source>
        <dbReference type="ARBA" id="ARBA00022989"/>
    </source>
</evidence>
<dbReference type="CDD" id="cd06173">
    <property type="entry name" value="MFS_MefA_like"/>
    <property type="match status" value="1"/>
</dbReference>
<keyword evidence="8" id="KW-1185">Reference proteome</keyword>
<name>A0ABW2JKC7_9ACTN</name>
<feature type="transmembrane region" description="Helical" evidence="6">
    <location>
        <begin position="144"/>
        <end position="171"/>
    </location>
</feature>
<proteinExistence type="predicted"/>
<dbReference type="InterPro" id="IPR011701">
    <property type="entry name" value="MFS"/>
</dbReference>
<reference evidence="8" key="1">
    <citation type="journal article" date="2019" name="Int. J. Syst. Evol. Microbiol.">
        <title>The Global Catalogue of Microorganisms (GCM) 10K type strain sequencing project: providing services to taxonomists for standard genome sequencing and annotation.</title>
        <authorList>
            <consortium name="The Broad Institute Genomics Platform"/>
            <consortium name="The Broad Institute Genome Sequencing Center for Infectious Disease"/>
            <person name="Wu L."/>
            <person name="Ma J."/>
        </authorList>
    </citation>
    <scope>NUCLEOTIDE SEQUENCE [LARGE SCALE GENOMIC DNA]</scope>
    <source>
        <strain evidence="8">SYNS20</strain>
    </source>
</reference>
<evidence type="ECO:0000256" key="6">
    <source>
        <dbReference type="SAM" id="Phobius"/>
    </source>
</evidence>
<evidence type="ECO:0000256" key="3">
    <source>
        <dbReference type="ARBA" id="ARBA00022692"/>
    </source>
</evidence>
<keyword evidence="3 6" id="KW-0812">Transmembrane</keyword>
<dbReference type="PANTHER" id="PTHR23513">
    <property type="entry name" value="INTEGRAL MEMBRANE EFFLUX PROTEIN-RELATED"/>
    <property type="match status" value="1"/>
</dbReference>
<feature type="transmembrane region" description="Helical" evidence="6">
    <location>
        <begin position="275"/>
        <end position="297"/>
    </location>
</feature>
<evidence type="ECO:0000256" key="5">
    <source>
        <dbReference type="ARBA" id="ARBA00023136"/>
    </source>
</evidence>
<keyword evidence="4 6" id="KW-1133">Transmembrane helix</keyword>
<feature type="transmembrane region" description="Helical" evidence="6">
    <location>
        <begin position="396"/>
        <end position="415"/>
    </location>
</feature>
<gene>
    <name evidence="7" type="ORF">ACFQVC_17255</name>
</gene>
<dbReference type="EMBL" id="JBHTCF010000006">
    <property type="protein sequence ID" value="MFC7305960.1"/>
    <property type="molecule type" value="Genomic_DNA"/>
</dbReference>
<dbReference type="PANTHER" id="PTHR23513:SF17">
    <property type="entry name" value="MEMBRANE PROTEIN"/>
    <property type="match status" value="1"/>
</dbReference>
<dbReference type="Proteomes" id="UP001596523">
    <property type="component" value="Unassembled WGS sequence"/>
</dbReference>
<feature type="transmembrane region" description="Helical" evidence="6">
    <location>
        <begin position="20"/>
        <end position="43"/>
    </location>
</feature>
<feature type="transmembrane region" description="Helical" evidence="6">
    <location>
        <begin position="368"/>
        <end position="390"/>
    </location>
</feature>
<feature type="transmembrane region" description="Helical" evidence="6">
    <location>
        <begin position="304"/>
        <end position="320"/>
    </location>
</feature>
<dbReference type="SUPFAM" id="SSF103473">
    <property type="entry name" value="MFS general substrate transporter"/>
    <property type="match status" value="1"/>
</dbReference>
<comment type="subcellular location">
    <subcellularLocation>
        <location evidence="1">Cell membrane</location>
        <topology evidence="1">Multi-pass membrane protein</topology>
    </subcellularLocation>
</comment>
<feature type="transmembrane region" description="Helical" evidence="6">
    <location>
        <begin position="251"/>
        <end position="269"/>
    </location>
</feature>
<evidence type="ECO:0000256" key="2">
    <source>
        <dbReference type="ARBA" id="ARBA00022475"/>
    </source>
</evidence>
<organism evidence="7 8">
    <name type="scientific">Streptomyces monticola</name>
    <dbReference type="NCBI Taxonomy" id="2666263"/>
    <lineage>
        <taxon>Bacteria</taxon>
        <taxon>Bacillati</taxon>
        <taxon>Actinomycetota</taxon>
        <taxon>Actinomycetes</taxon>
        <taxon>Kitasatosporales</taxon>
        <taxon>Streptomycetaceae</taxon>
        <taxon>Streptomyces</taxon>
    </lineage>
</organism>
<dbReference type="Gene3D" id="1.20.1250.20">
    <property type="entry name" value="MFS general substrate transporter like domains"/>
    <property type="match status" value="1"/>
</dbReference>
<protein>
    <submittedName>
        <fullName evidence="7">MFS transporter</fullName>
    </submittedName>
</protein>
<feature type="transmembrane region" description="Helical" evidence="6">
    <location>
        <begin position="84"/>
        <end position="104"/>
    </location>
</feature>
<keyword evidence="2" id="KW-1003">Cell membrane</keyword>
<evidence type="ECO:0000313" key="7">
    <source>
        <dbReference type="EMBL" id="MFC7305960.1"/>
    </source>
</evidence>
<dbReference type="Pfam" id="PF07690">
    <property type="entry name" value="MFS_1"/>
    <property type="match status" value="1"/>
</dbReference>
<feature type="transmembrane region" description="Helical" evidence="6">
    <location>
        <begin position="49"/>
        <end position="72"/>
    </location>
</feature>
<feature type="transmembrane region" description="Helical" evidence="6">
    <location>
        <begin position="177"/>
        <end position="195"/>
    </location>
</feature>
<dbReference type="InterPro" id="IPR036259">
    <property type="entry name" value="MFS_trans_sf"/>
</dbReference>
<comment type="caution">
    <text evidence="7">The sequence shown here is derived from an EMBL/GenBank/DDBJ whole genome shotgun (WGS) entry which is preliminary data.</text>
</comment>
<evidence type="ECO:0000256" key="1">
    <source>
        <dbReference type="ARBA" id="ARBA00004651"/>
    </source>
</evidence>
<dbReference type="RefSeq" id="WP_381831317.1">
    <property type="nucleotide sequence ID" value="NZ_JBHTCF010000006.1"/>
</dbReference>
<feature type="transmembrane region" description="Helical" evidence="6">
    <location>
        <begin position="326"/>
        <end position="347"/>
    </location>
</feature>
<sequence>MPVVGDLRVLLRLRDFRRLLAVRLLSQSADGVYQVALATYVVFSPEKQTSAAAIASAMAVLLLPYSLVGPFAGVLLDRWPRRQVFLYGNLLRAVLACATALLILGSTPDWLFYASALCVTAVNRFVLAGLSAALPRVVDADRLVLANSLSPTAGTLAATAGGGLAFAVRLVGPDSDAVVVLLGAVLYLCSALAALRIPRTLLGPGPGQVKQHLRTALSSTAKGLAAGVRHLAEPERRSAARALGAMMLMRFCYGALLVMVLMLCRYAWSDREADGLALLGLALAASGAGFFAAAVLTPVTAGRFGPLGWITVCAGAAAILEPALGLSFAPVPILIASFVLGLITQGAKIATDTVVQSSVDDAFRGRIFSVYDVLFNVAFVGAAGVAALVLPPDGRSTPLVLAVAVLYAAIAAGTARPDNTVSPGNAKK</sequence>
<evidence type="ECO:0000313" key="8">
    <source>
        <dbReference type="Proteomes" id="UP001596523"/>
    </source>
</evidence>
<keyword evidence="5 6" id="KW-0472">Membrane</keyword>
<accession>A0ABW2JKC7</accession>